<gene>
    <name evidence="4" type="ORF">GCM10010978_06940</name>
</gene>
<keyword evidence="1" id="KW-0472">Membrane</keyword>
<evidence type="ECO:0000313" key="5">
    <source>
        <dbReference type="Proteomes" id="UP000602050"/>
    </source>
</evidence>
<keyword evidence="5" id="KW-1185">Reference proteome</keyword>
<evidence type="ECO:0000256" key="1">
    <source>
        <dbReference type="SAM" id="Phobius"/>
    </source>
</evidence>
<dbReference type="AlphaFoldDB" id="A0A8J2ZPR2"/>
<dbReference type="EMBL" id="BMEV01000009">
    <property type="protein sequence ID" value="GGH71234.1"/>
    <property type="molecule type" value="Genomic_DNA"/>
</dbReference>
<dbReference type="InterPro" id="IPR025645">
    <property type="entry name" value="DUF4349"/>
</dbReference>
<organism evidence="4 5">
    <name type="scientific">Compostibacillus humi</name>
    <dbReference type="NCBI Taxonomy" id="1245525"/>
    <lineage>
        <taxon>Bacteria</taxon>
        <taxon>Bacillati</taxon>
        <taxon>Bacillota</taxon>
        <taxon>Bacilli</taxon>
        <taxon>Bacillales</taxon>
        <taxon>Bacillaceae</taxon>
        <taxon>Compostibacillus</taxon>
    </lineage>
</organism>
<proteinExistence type="predicted"/>
<evidence type="ECO:0000256" key="2">
    <source>
        <dbReference type="SAM" id="SignalP"/>
    </source>
</evidence>
<name>A0A8J2ZPR2_9BACI</name>
<evidence type="ECO:0000313" key="4">
    <source>
        <dbReference type="EMBL" id="GGH71234.1"/>
    </source>
</evidence>
<feature type="transmembrane region" description="Helical" evidence="1">
    <location>
        <begin position="265"/>
        <end position="298"/>
    </location>
</feature>
<feature type="chain" id="PRO_5038755053" description="DUF4349 domain-containing protein" evidence="2">
    <location>
        <begin position="19"/>
        <end position="306"/>
    </location>
</feature>
<feature type="domain" description="DUF4349" evidence="3">
    <location>
        <begin position="82"/>
        <end position="294"/>
    </location>
</feature>
<dbReference type="Pfam" id="PF14257">
    <property type="entry name" value="DUF4349"/>
    <property type="match status" value="1"/>
</dbReference>
<accession>A0A8J2ZPR2</accession>
<dbReference type="RefSeq" id="WP_188390987.1">
    <property type="nucleotide sequence ID" value="NZ_BMEV01000009.1"/>
</dbReference>
<protein>
    <recommendedName>
        <fullName evidence="3">DUF4349 domain-containing protein</fullName>
    </recommendedName>
</protein>
<feature type="signal peptide" evidence="2">
    <location>
        <begin position="1"/>
        <end position="18"/>
    </location>
</feature>
<keyword evidence="1" id="KW-0812">Transmembrane</keyword>
<dbReference type="Proteomes" id="UP000602050">
    <property type="component" value="Unassembled WGS sequence"/>
</dbReference>
<keyword evidence="2" id="KW-0732">Signal</keyword>
<comment type="caution">
    <text evidence="4">The sequence shown here is derived from an EMBL/GenBank/DDBJ whole genome shotgun (WGS) entry which is preliminary data.</text>
</comment>
<evidence type="ECO:0000259" key="3">
    <source>
        <dbReference type="Pfam" id="PF14257"/>
    </source>
</evidence>
<sequence>MKKLIFVLWASIAAILLAACSNSGGDSSGSIQTESYTAEPQFTVEERAADMADADMAVENAESGDGDSADQGAEEIPAQKDRVIIYHANLSIEVKNYDEAVNEIESQAASKGGYVVESTMHGRGDDRRTGYITLRIPQEHFPSFLQFMEEGSFKVLDSNISGEDVTEEYVDLESRLKSKRVVEERLLAFMEEAEKTEDLLKISNDLAKVQEEIDQIVGRMKYLENKSDLATVTIHIEERNVSLTGEEDLNTWERTAEQFKKSLNFLMSFFSGLVVYVVGGFPIIAIMALIGLIIYYIIRKQRKKDS</sequence>
<dbReference type="PROSITE" id="PS51257">
    <property type="entry name" value="PROKAR_LIPOPROTEIN"/>
    <property type="match status" value="1"/>
</dbReference>
<reference evidence="4" key="1">
    <citation type="journal article" date="2014" name="Int. J. Syst. Evol. Microbiol.">
        <title>Complete genome sequence of Corynebacterium casei LMG S-19264T (=DSM 44701T), isolated from a smear-ripened cheese.</title>
        <authorList>
            <consortium name="US DOE Joint Genome Institute (JGI-PGF)"/>
            <person name="Walter F."/>
            <person name="Albersmeier A."/>
            <person name="Kalinowski J."/>
            <person name="Ruckert C."/>
        </authorList>
    </citation>
    <scope>NUCLEOTIDE SEQUENCE</scope>
    <source>
        <strain evidence="4">CGMCC 1.12360</strain>
    </source>
</reference>
<reference evidence="4" key="2">
    <citation type="submission" date="2020-09" db="EMBL/GenBank/DDBJ databases">
        <authorList>
            <person name="Sun Q."/>
            <person name="Zhou Y."/>
        </authorList>
    </citation>
    <scope>NUCLEOTIDE SEQUENCE</scope>
    <source>
        <strain evidence="4">CGMCC 1.12360</strain>
    </source>
</reference>
<keyword evidence="1" id="KW-1133">Transmembrane helix</keyword>